<keyword evidence="2" id="KW-0808">Transferase</keyword>
<dbReference type="SUPFAM" id="SSF55729">
    <property type="entry name" value="Acyl-CoA N-acyltransferases (Nat)"/>
    <property type="match status" value="1"/>
</dbReference>
<dbReference type="InterPro" id="IPR000182">
    <property type="entry name" value="GNAT_dom"/>
</dbReference>
<dbReference type="InterPro" id="IPR016181">
    <property type="entry name" value="Acyl_CoA_acyltransferase"/>
</dbReference>
<evidence type="ECO:0000313" key="2">
    <source>
        <dbReference type="EMBL" id="RGN40448.1"/>
    </source>
</evidence>
<dbReference type="GO" id="GO:0016747">
    <property type="term" value="F:acyltransferase activity, transferring groups other than amino-acyl groups"/>
    <property type="evidence" value="ECO:0007669"/>
    <property type="project" value="InterPro"/>
</dbReference>
<proteinExistence type="predicted"/>
<feature type="domain" description="N-acetyltransferase" evidence="1">
    <location>
        <begin position="1"/>
        <end position="158"/>
    </location>
</feature>
<gene>
    <name evidence="2" type="ORF">DXB65_02140</name>
</gene>
<dbReference type="Pfam" id="PF00583">
    <property type="entry name" value="Acetyltransf_1"/>
    <property type="match status" value="1"/>
</dbReference>
<organism evidence="2 3">
    <name type="scientific">Bacteroides oleiciplenus</name>
    <dbReference type="NCBI Taxonomy" id="626931"/>
    <lineage>
        <taxon>Bacteria</taxon>
        <taxon>Pseudomonadati</taxon>
        <taxon>Bacteroidota</taxon>
        <taxon>Bacteroidia</taxon>
        <taxon>Bacteroidales</taxon>
        <taxon>Bacteroidaceae</taxon>
        <taxon>Bacteroides</taxon>
    </lineage>
</organism>
<dbReference type="PROSITE" id="PS51186">
    <property type="entry name" value="GNAT"/>
    <property type="match status" value="1"/>
</dbReference>
<dbReference type="RefSeq" id="WP_117723159.1">
    <property type="nucleotide sequence ID" value="NZ_QSUL01000001.1"/>
</dbReference>
<reference evidence="2 3" key="1">
    <citation type="submission" date="2018-08" db="EMBL/GenBank/DDBJ databases">
        <title>A genome reference for cultivated species of the human gut microbiota.</title>
        <authorList>
            <person name="Zou Y."/>
            <person name="Xue W."/>
            <person name="Luo G."/>
        </authorList>
    </citation>
    <scope>NUCLEOTIDE SEQUENCE [LARGE SCALE GENOMIC DNA]</scope>
    <source>
        <strain evidence="2 3">OM05-15BH</strain>
    </source>
</reference>
<dbReference type="CDD" id="cd04301">
    <property type="entry name" value="NAT_SF"/>
    <property type="match status" value="1"/>
</dbReference>
<dbReference type="AlphaFoldDB" id="A0A3E5BS51"/>
<sequence length="177" mass="21008">MEIKNCVLTDTNEILSLYEAAKNLQTQRKMVVWPSFEKSFIENEINEERQWKIIIDNVIVCNWTIAFEDKEIWGDKDKNDSIYIHRICNNPNFRGNRYIDKIVEWSIQYAKRKGKRFIRLDTLGNNTKLIEHYTLAGFIFLGMLRLTDTATLPRHYQDEPNCCFFEVDLQADMKSNS</sequence>
<comment type="caution">
    <text evidence="2">The sequence shown here is derived from an EMBL/GenBank/DDBJ whole genome shotgun (WGS) entry which is preliminary data.</text>
</comment>
<protein>
    <submittedName>
        <fullName evidence="2">GNAT family N-acetyltransferase</fullName>
    </submittedName>
</protein>
<accession>A0A3E5BS51</accession>
<dbReference type="Proteomes" id="UP000260983">
    <property type="component" value="Unassembled WGS sequence"/>
</dbReference>
<dbReference type="EMBL" id="QSUL01000001">
    <property type="protein sequence ID" value="RGN40448.1"/>
    <property type="molecule type" value="Genomic_DNA"/>
</dbReference>
<evidence type="ECO:0000313" key="3">
    <source>
        <dbReference type="Proteomes" id="UP000260983"/>
    </source>
</evidence>
<dbReference type="Gene3D" id="3.40.630.30">
    <property type="match status" value="1"/>
</dbReference>
<evidence type="ECO:0000259" key="1">
    <source>
        <dbReference type="PROSITE" id="PS51186"/>
    </source>
</evidence>
<name>A0A3E5BS51_9BACE</name>